<keyword evidence="2" id="KW-1185">Reference proteome</keyword>
<accession>K4JV58</accession>
<proteinExistence type="predicted"/>
<dbReference type="Proteomes" id="UP000000463">
    <property type="component" value="Segment"/>
</dbReference>
<dbReference type="GeneID" id="13995308"/>
<gene>
    <name evidence="1" type="ORF">CcrColossus_gp380</name>
</gene>
<sequence>MGTRAQFFINHPSDLEKRIWLGSVAWDGYPEGDIGEAFQGVKTVHDFREAVDKIALQRDDYCDPDKRSFPFPWTNDLYLTDCTYAFFDDKVQFTYFHAGFMPLEAYLTLTDEEQEKLDARGDTLPDNVPAPVSALPPGPDSIIIVSAAG</sequence>
<protein>
    <submittedName>
        <fullName evidence="1">Uncharacterized protein</fullName>
    </submittedName>
</protein>
<evidence type="ECO:0000313" key="1">
    <source>
        <dbReference type="EMBL" id="AFU88250.1"/>
    </source>
</evidence>
<name>K4JV58_9CAUD</name>
<dbReference type="EMBL" id="JX100810">
    <property type="protein sequence ID" value="AFU88250.1"/>
    <property type="molecule type" value="Genomic_DNA"/>
</dbReference>
<dbReference type="KEGG" id="vg:13995308"/>
<dbReference type="RefSeq" id="YP_006988614.1">
    <property type="nucleotide sequence ID" value="NC_019406.1"/>
</dbReference>
<evidence type="ECO:0000313" key="2">
    <source>
        <dbReference type="Proteomes" id="UP000000463"/>
    </source>
</evidence>
<reference evidence="1 2" key="1">
    <citation type="journal article" date="2012" name="BMC Genomics">
        <title>The Caulobacter crescentus phage phiCbK: genomics of a canonical phage.</title>
        <authorList>
            <person name="Gill J.J."/>
            <person name="Berry J.D."/>
            <person name="Russell W.K."/>
            <person name="Lessor L."/>
            <person name="Escobar Garcia D.A."/>
            <person name="Hernandez D."/>
            <person name="Kane A."/>
            <person name="Keene J."/>
            <person name="Maddox M."/>
            <person name="Martin R."/>
            <person name="Mohan S."/>
            <person name="Thorn A.M."/>
            <person name="Russell D.H."/>
            <person name="Young R."/>
        </authorList>
    </citation>
    <scope>NUCLEOTIDE SEQUENCE [LARGE SCALE GENOMIC DNA]</scope>
</reference>
<organism evidence="1 2">
    <name type="scientific">Caulobacter phage CcrColossus</name>
    <dbReference type="NCBI Taxonomy" id="1211640"/>
    <lineage>
        <taxon>Viruses</taxon>
        <taxon>Duplodnaviria</taxon>
        <taxon>Heunggongvirae</taxon>
        <taxon>Uroviricota</taxon>
        <taxon>Caudoviricetes</taxon>
        <taxon>Jeanschmidtviridae</taxon>
        <taxon>Colossusvirus</taxon>
        <taxon>Colossusvirus colossus</taxon>
    </lineage>
</organism>